<dbReference type="InterPro" id="IPR036388">
    <property type="entry name" value="WH-like_DNA-bd_sf"/>
</dbReference>
<dbReference type="PROSITE" id="PS50931">
    <property type="entry name" value="HTH_LYSR"/>
    <property type="match status" value="1"/>
</dbReference>
<keyword evidence="7" id="KW-1185">Reference proteome</keyword>
<dbReference type="GO" id="GO:0006351">
    <property type="term" value="P:DNA-templated transcription"/>
    <property type="evidence" value="ECO:0007669"/>
    <property type="project" value="TreeGrafter"/>
</dbReference>
<dbReference type="Gene3D" id="3.40.190.290">
    <property type="match status" value="1"/>
</dbReference>
<dbReference type="Proteomes" id="UP000248259">
    <property type="component" value="Unassembled WGS sequence"/>
</dbReference>
<dbReference type="PANTHER" id="PTHR30537">
    <property type="entry name" value="HTH-TYPE TRANSCRIPTIONAL REGULATOR"/>
    <property type="match status" value="1"/>
</dbReference>
<dbReference type="PANTHER" id="PTHR30537:SF5">
    <property type="entry name" value="HTH-TYPE TRANSCRIPTIONAL ACTIVATOR TTDR-RELATED"/>
    <property type="match status" value="1"/>
</dbReference>
<accession>A0A323V0L6</accession>
<name>A0A323V0L6_9RHOO</name>
<gene>
    <name evidence="6" type="ORF">DNK49_01465</name>
</gene>
<dbReference type="Pfam" id="PF00126">
    <property type="entry name" value="HTH_1"/>
    <property type="match status" value="1"/>
</dbReference>
<evidence type="ECO:0000313" key="7">
    <source>
        <dbReference type="Proteomes" id="UP000248259"/>
    </source>
</evidence>
<sequence>MPSKNWNDWYAFAAVARCGSFTRAAGQLDLPKSSVSNAVARLERELGQRLIERSTRRLALTEQGERLLAQIAPLFERLDALADEAGQARDEPQGVLRIATPYEFGALQLGEVINEVIARHPKLRIELDVRVLGSETVGAGYDVIFFATGEALPDSERVVRRVYSVARGLYATPALLHKFGRPAGIEDLKTWPCLTMPGETWWRFHGPDGRAHAIQPSGPLSTSNAALRLQAALAGHGAVMLSSTYCRREVESGRLQALLTEYIPHPLKIYAHLPGRSLVPARTRVFMDAIDRVLNGE</sequence>
<dbReference type="Gene3D" id="1.10.10.10">
    <property type="entry name" value="Winged helix-like DNA-binding domain superfamily/Winged helix DNA-binding domain"/>
    <property type="match status" value="1"/>
</dbReference>
<keyword evidence="3" id="KW-0238">DNA-binding</keyword>
<evidence type="ECO:0000313" key="6">
    <source>
        <dbReference type="EMBL" id="PZA18234.1"/>
    </source>
</evidence>
<comment type="similarity">
    <text evidence="1">Belongs to the LysR transcriptional regulatory family.</text>
</comment>
<comment type="caution">
    <text evidence="6">The sequence shown here is derived from an EMBL/GenBank/DDBJ whole genome shotgun (WGS) entry which is preliminary data.</text>
</comment>
<dbReference type="InterPro" id="IPR036390">
    <property type="entry name" value="WH_DNA-bd_sf"/>
</dbReference>
<dbReference type="PRINTS" id="PR00039">
    <property type="entry name" value="HTHLYSR"/>
</dbReference>
<dbReference type="EMBL" id="QKOE01000001">
    <property type="protein sequence ID" value="PZA18234.1"/>
    <property type="molecule type" value="Genomic_DNA"/>
</dbReference>
<dbReference type="Pfam" id="PF03466">
    <property type="entry name" value="LysR_substrate"/>
    <property type="match status" value="1"/>
</dbReference>
<dbReference type="GO" id="GO:0003700">
    <property type="term" value="F:DNA-binding transcription factor activity"/>
    <property type="evidence" value="ECO:0007669"/>
    <property type="project" value="InterPro"/>
</dbReference>
<evidence type="ECO:0000256" key="1">
    <source>
        <dbReference type="ARBA" id="ARBA00009437"/>
    </source>
</evidence>
<dbReference type="RefSeq" id="WP_110522535.1">
    <property type="nucleotide sequence ID" value="NZ_QKOE01000001.1"/>
</dbReference>
<protein>
    <submittedName>
        <fullName evidence="6">LysR family transcriptional regulator</fullName>
    </submittedName>
</protein>
<evidence type="ECO:0000256" key="2">
    <source>
        <dbReference type="ARBA" id="ARBA00023015"/>
    </source>
</evidence>
<feature type="domain" description="HTH lysR-type" evidence="5">
    <location>
        <begin position="1"/>
        <end position="61"/>
    </location>
</feature>
<dbReference type="InterPro" id="IPR058163">
    <property type="entry name" value="LysR-type_TF_proteobact-type"/>
</dbReference>
<dbReference type="CDD" id="cd08422">
    <property type="entry name" value="PBP2_CrgA_like"/>
    <property type="match status" value="1"/>
</dbReference>
<dbReference type="InterPro" id="IPR005119">
    <property type="entry name" value="LysR_subst-bd"/>
</dbReference>
<evidence type="ECO:0000256" key="3">
    <source>
        <dbReference type="ARBA" id="ARBA00023125"/>
    </source>
</evidence>
<dbReference type="SUPFAM" id="SSF46785">
    <property type="entry name" value="Winged helix' DNA-binding domain"/>
    <property type="match status" value="1"/>
</dbReference>
<keyword evidence="2" id="KW-0805">Transcription regulation</keyword>
<organism evidence="6 7">
    <name type="scientific">Parazoarcus communis SWub3 = DSM 12120</name>
    <dbReference type="NCBI Taxonomy" id="1121029"/>
    <lineage>
        <taxon>Bacteria</taxon>
        <taxon>Pseudomonadati</taxon>
        <taxon>Pseudomonadota</taxon>
        <taxon>Betaproteobacteria</taxon>
        <taxon>Rhodocyclales</taxon>
        <taxon>Zoogloeaceae</taxon>
        <taxon>Parazoarcus</taxon>
    </lineage>
</organism>
<dbReference type="AlphaFoldDB" id="A0A323V0L6"/>
<proteinExistence type="inferred from homology"/>
<keyword evidence="4" id="KW-0804">Transcription</keyword>
<dbReference type="InterPro" id="IPR000847">
    <property type="entry name" value="LysR_HTH_N"/>
</dbReference>
<dbReference type="GO" id="GO:0043565">
    <property type="term" value="F:sequence-specific DNA binding"/>
    <property type="evidence" value="ECO:0007669"/>
    <property type="project" value="TreeGrafter"/>
</dbReference>
<dbReference type="SUPFAM" id="SSF53850">
    <property type="entry name" value="Periplasmic binding protein-like II"/>
    <property type="match status" value="1"/>
</dbReference>
<evidence type="ECO:0000259" key="5">
    <source>
        <dbReference type="PROSITE" id="PS50931"/>
    </source>
</evidence>
<dbReference type="OrthoDB" id="8680424at2"/>
<evidence type="ECO:0000256" key="4">
    <source>
        <dbReference type="ARBA" id="ARBA00023163"/>
    </source>
</evidence>
<reference evidence="6 7" key="1">
    <citation type="submission" date="2018-06" db="EMBL/GenBank/DDBJ databases">
        <title>Azoarcus communis strain SWub3 genome.</title>
        <authorList>
            <person name="Zorraquino Salvo V."/>
            <person name="Toubiana D."/>
            <person name="Blumwald E."/>
        </authorList>
    </citation>
    <scope>NUCLEOTIDE SEQUENCE [LARGE SCALE GENOMIC DNA]</scope>
    <source>
        <strain evidence="6 7">SWub3</strain>
    </source>
</reference>
<dbReference type="FunFam" id="1.10.10.10:FF:000001">
    <property type="entry name" value="LysR family transcriptional regulator"/>
    <property type="match status" value="1"/>
</dbReference>